<sequence>MGKQERERRTCRNYLKCEESRVRIKCGSISKKKKSNYSSYQDLRSSCNEDMVKYEGPRLSTTLASALNEKSNKKIPPATSQPPGWRVCHPAEAPTLEAAVVAVDLVDNFTVKGHHLSMIKDRQFNGRSRANPHKHIIEFVEVCGMFCYGDTNVDAIKPKLFPSSLAREAKIWFNELSPGVISTWEEMIQAFVSQYFPPAMFNRLMEEIREFTQQQKESLVDAWLHMKDLLRSCHGNGLGPGTIIQIFYHGLDEPIQAILDAEGIFL</sequence>
<proteinExistence type="predicted"/>
<dbReference type="AlphaFoldDB" id="A0A6L2MK78"/>
<dbReference type="GO" id="GO:0003964">
    <property type="term" value="F:RNA-directed DNA polymerase activity"/>
    <property type="evidence" value="ECO:0007669"/>
    <property type="project" value="UniProtKB-KW"/>
</dbReference>
<keyword evidence="2" id="KW-0808">Transferase</keyword>
<dbReference type="PANTHER" id="PTHR33223">
    <property type="entry name" value="CCHC-TYPE DOMAIN-CONTAINING PROTEIN"/>
    <property type="match status" value="1"/>
</dbReference>
<evidence type="ECO:0000259" key="1">
    <source>
        <dbReference type="Pfam" id="PF03732"/>
    </source>
</evidence>
<protein>
    <submittedName>
        <fullName evidence="2">Reverse transcriptase domain-containing protein</fullName>
    </submittedName>
</protein>
<organism evidence="2">
    <name type="scientific">Tanacetum cinerariifolium</name>
    <name type="common">Dalmatian daisy</name>
    <name type="synonym">Chrysanthemum cinerariifolium</name>
    <dbReference type="NCBI Taxonomy" id="118510"/>
    <lineage>
        <taxon>Eukaryota</taxon>
        <taxon>Viridiplantae</taxon>
        <taxon>Streptophyta</taxon>
        <taxon>Embryophyta</taxon>
        <taxon>Tracheophyta</taxon>
        <taxon>Spermatophyta</taxon>
        <taxon>Magnoliopsida</taxon>
        <taxon>eudicotyledons</taxon>
        <taxon>Gunneridae</taxon>
        <taxon>Pentapetalae</taxon>
        <taxon>asterids</taxon>
        <taxon>campanulids</taxon>
        <taxon>Asterales</taxon>
        <taxon>Asteraceae</taxon>
        <taxon>Asteroideae</taxon>
        <taxon>Anthemideae</taxon>
        <taxon>Anthemidinae</taxon>
        <taxon>Tanacetum</taxon>
    </lineage>
</organism>
<evidence type="ECO:0000313" key="2">
    <source>
        <dbReference type="EMBL" id="GEU74386.1"/>
    </source>
</evidence>
<reference evidence="2" key="1">
    <citation type="journal article" date="2019" name="Sci. Rep.">
        <title>Draft genome of Tanacetum cinerariifolium, the natural source of mosquito coil.</title>
        <authorList>
            <person name="Yamashiro T."/>
            <person name="Shiraishi A."/>
            <person name="Satake H."/>
            <person name="Nakayama K."/>
        </authorList>
    </citation>
    <scope>NUCLEOTIDE SEQUENCE</scope>
</reference>
<dbReference type="InterPro" id="IPR005162">
    <property type="entry name" value="Retrotrans_gag_dom"/>
</dbReference>
<dbReference type="EMBL" id="BKCJ010006874">
    <property type="protein sequence ID" value="GEU74386.1"/>
    <property type="molecule type" value="Genomic_DNA"/>
</dbReference>
<dbReference type="PANTHER" id="PTHR33223:SF11">
    <property type="entry name" value="ELEMENT PROTEIN, PUTATIVE-RELATED"/>
    <property type="match status" value="1"/>
</dbReference>
<gene>
    <name evidence="2" type="ORF">Tci_046364</name>
</gene>
<comment type="caution">
    <text evidence="2">The sequence shown here is derived from an EMBL/GenBank/DDBJ whole genome shotgun (WGS) entry which is preliminary data.</text>
</comment>
<keyword evidence="2" id="KW-0548">Nucleotidyltransferase</keyword>
<dbReference type="Pfam" id="PF03732">
    <property type="entry name" value="Retrotrans_gag"/>
    <property type="match status" value="1"/>
</dbReference>
<accession>A0A6L2MK78</accession>
<feature type="domain" description="Retrotransposon gag" evidence="1">
    <location>
        <begin position="159"/>
        <end position="253"/>
    </location>
</feature>
<keyword evidence="2" id="KW-0695">RNA-directed DNA polymerase</keyword>
<name>A0A6L2MK78_TANCI</name>